<evidence type="ECO:0000259" key="8">
    <source>
        <dbReference type="Pfam" id="PF02229"/>
    </source>
</evidence>
<comment type="subcellular location">
    <subcellularLocation>
        <location evidence="1">Nucleus</location>
    </subcellularLocation>
</comment>
<proteinExistence type="inferred from homology"/>
<dbReference type="OrthoDB" id="2505440at2759"/>
<keyword evidence="4" id="KW-0238">DNA-binding</keyword>
<evidence type="ECO:0000313" key="9">
    <source>
        <dbReference type="EMBL" id="PVH95609.1"/>
    </source>
</evidence>
<evidence type="ECO:0000256" key="7">
    <source>
        <dbReference type="SAM" id="MobiDB-lite"/>
    </source>
</evidence>
<dbReference type="GO" id="GO:0003713">
    <property type="term" value="F:transcription coactivator activity"/>
    <property type="evidence" value="ECO:0007669"/>
    <property type="project" value="InterPro"/>
</dbReference>
<evidence type="ECO:0000256" key="3">
    <source>
        <dbReference type="ARBA" id="ARBA00023015"/>
    </source>
</evidence>
<comment type="similarity">
    <text evidence="2">Belongs to the transcriptional coactivator PC4 family.</text>
</comment>
<organism evidence="9 10">
    <name type="scientific">Periconia macrospinosa</name>
    <dbReference type="NCBI Taxonomy" id="97972"/>
    <lineage>
        <taxon>Eukaryota</taxon>
        <taxon>Fungi</taxon>
        <taxon>Dikarya</taxon>
        <taxon>Ascomycota</taxon>
        <taxon>Pezizomycotina</taxon>
        <taxon>Dothideomycetes</taxon>
        <taxon>Pleosporomycetidae</taxon>
        <taxon>Pleosporales</taxon>
        <taxon>Massarineae</taxon>
        <taxon>Periconiaceae</taxon>
        <taxon>Periconia</taxon>
    </lineage>
</organism>
<dbReference type="Pfam" id="PF02229">
    <property type="entry name" value="PC4"/>
    <property type="match status" value="1"/>
</dbReference>
<dbReference type="GO" id="GO:0060261">
    <property type="term" value="P:positive regulation of transcription initiation by RNA polymerase II"/>
    <property type="evidence" value="ECO:0007669"/>
    <property type="project" value="InterPro"/>
</dbReference>
<dbReference type="GO" id="GO:0003677">
    <property type="term" value="F:DNA binding"/>
    <property type="evidence" value="ECO:0007669"/>
    <property type="project" value="UniProtKB-KW"/>
</dbReference>
<sequence length="172" mass="18885">MPPKQFARRGGGGGRGGFTKASYAKKRSSPDSEETSSRANKKSKKAADDVALVPELEVDEDKNKFVSLKANGTRRVTISDFKGKTLINIREYYEDDGGNMRPGKKGISLSIEQYNALLAAAPLLESVLVGEKEETVVRPDYNTELSTKTMDDFVVGDDEDVEEEVDADDDEE</sequence>
<keyword evidence="10" id="KW-1185">Reference proteome</keyword>
<evidence type="ECO:0000313" key="10">
    <source>
        <dbReference type="Proteomes" id="UP000244855"/>
    </source>
</evidence>
<keyword evidence="3" id="KW-0805">Transcription regulation</keyword>
<dbReference type="Gene3D" id="2.30.31.10">
    <property type="entry name" value="Transcriptional Coactivator Pc4, Chain A"/>
    <property type="match status" value="1"/>
</dbReference>
<accession>A0A2V1DEJ8</accession>
<dbReference type="InterPro" id="IPR045125">
    <property type="entry name" value="Sub1/Tcp4-like"/>
</dbReference>
<gene>
    <name evidence="9" type="ORF">DM02DRAFT_617817</name>
</gene>
<keyword evidence="5" id="KW-0804">Transcription</keyword>
<dbReference type="InterPro" id="IPR009044">
    <property type="entry name" value="ssDNA-bd_transcriptional_reg"/>
</dbReference>
<name>A0A2V1DEJ8_9PLEO</name>
<feature type="region of interest" description="Disordered" evidence="7">
    <location>
        <begin position="1"/>
        <end position="48"/>
    </location>
</feature>
<feature type="region of interest" description="Disordered" evidence="7">
    <location>
        <begin position="148"/>
        <end position="172"/>
    </location>
</feature>
<dbReference type="Proteomes" id="UP000244855">
    <property type="component" value="Unassembled WGS sequence"/>
</dbReference>
<dbReference type="AlphaFoldDB" id="A0A2V1DEJ8"/>
<reference evidence="9 10" key="1">
    <citation type="journal article" date="2018" name="Sci. Rep.">
        <title>Comparative genomics provides insights into the lifestyle and reveals functional heterogeneity of dark septate endophytic fungi.</title>
        <authorList>
            <person name="Knapp D.G."/>
            <person name="Nemeth J.B."/>
            <person name="Barry K."/>
            <person name="Hainaut M."/>
            <person name="Henrissat B."/>
            <person name="Johnson J."/>
            <person name="Kuo A."/>
            <person name="Lim J.H.P."/>
            <person name="Lipzen A."/>
            <person name="Nolan M."/>
            <person name="Ohm R.A."/>
            <person name="Tamas L."/>
            <person name="Grigoriev I.V."/>
            <person name="Spatafora J.W."/>
            <person name="Nagy L.G."/>
            <person name="Kovacs G.M."/>
        </authorList>
    </citation>
    <scope>NUCLEOTIDE SEQUENCE [LARGE SCALE GENOMIC DNA]</scope>
    <source>
        <strain evidence="9 10">DSE2036</strain>
    </source>
</reference>
<evidence type="ECO:0000256" key="1">
    <source>
        <dbReference type="ARBA" id="ARBA00004123"/>
    </source>
</evidence>
<feature type="compositionally biased region" description="Acidic residues" evidence="7">
    <location>
        <begin position="154"/>
        <end position="172"/>
    </location>
</feature>
<dbReference type="PANTHER" id="PTHR13215">
    <property type="entry name" value="RNA POLYMERASE II TRANSCRIPTIONAL COACTIVATOR"/>
    <property type="match status" value="1"/>
</dbReference>
<evidence type="ECO:0000256" key="2">
    <source>
        <dbReference type="ARBA" id="ARBA00009001"/>
    </source>
</evidence>
<evidence type="ECO:0000256" key="6">
    <source>
        <dbReference type="ARBA" id="ARBA00023242"/>
    </source>
</evidence>
<dbReference type="InterPro" id="IPR003173">
    <property type="entry name" value="PC4_C"/>
</dbReference>
<feature type="domain" description="Transcriptional coactivator p15 (PC4) C-terminal" evidence="8">
    <location>
        <begin position="71"/>
        <end position="119"/>
    </location>
</feature>
<dbReference type="SUPFAM" id="SSF54447">
    <property type="entry name" value="ssDNA-binding transcriptional regulator domain"/>
    <property type="match status" value="1"/>
</dbReference>
<evidence type="ECO:0000256" key="4">
    <source>
        <dbReference type="ARBA" id="ARBA00023125"/>
    </source>
</evidence>
<keyword evidence="6" id="KW-0539">Nucleus</keyword>
<evidence type="ECO:0000256" key="5">
    <source>
        <dbReference type="ARBA" id="ARBA00023163"/>
    </source>
</evidence>
<dbReference type="GO" id="GO:0005634">
    <property type="term" value="C:nucleus"/>
    <property type="evidence" value="ECO:0007669"/>
    <property type="project" value="UniProtKB-SubCell"/>
</dbReference>
<dbReference type="EMBL" id="KZ805490">
    <property type="protein sequence ID" value="PVH95609.1"/>
    <property type="molecule type" value="Genomic_DNA"/>
</dbReference>
<protein>
    <submittedName>
        <fullName evidence="9">PC4-domain-containing protein</fullName>
    </submittedName>
</protein>
<dbReference type="STRING" id="97972.A0A2V1DEJ8"/>